<protein>
    <submittedName>
        <fullName evidence="1">Uncharacterized protein</fullName>
    </submittedName>
</protein>
<gene>
    <name evidence="1" type="ORF">RHMOL_Rhmol02G0312900</name>
</gene>
<comment type="caution">
    <text evidence="1">The sequence shown here is derived from an EMBL/GenBank/DDBJ whole genome shotgun (WGS) entry which is preliminary data.</text>
</comment>
<sequence length="177" mass="20644">MAMAMVSNKSREDKRKGAEIVYGPEPCFRQSTELLEELGFPKGILPLRDMEECGRVHETGFVWMRQKAPIEHFFEGINTQVSYAKEVTAHLEKNRMKTISGVKTKQLLVWVPVAEMICFDDPESRKIQFKTPMGIRKTFPVTAFMSDEEKHKHLEKLNRESRMKEEGKKKDARRKKQ</sequence>
<accession>A0ACC0PYP1</accession>
<dbReference type="EMBL" id="CM046389">
    <property type="protein sequence ID" value="KAI8569893.1"/>
    <property type="molecule type" value="Genomic_DNA"/>
</dbReference>
<reference evidence="1" key="1">
    <citation type="submission" date="2022-02" db="EMBL/GenBank/DDBJ databases">
        <title>Plant Genome Project.</title>
        <authorList>
            <person name="Zhang R.-G."/>
        </authorList>
    </citation>
    <scope>NUCLEOTIDE SEQUENCE</scope>
    <source>
        <strain evidence="1">AT1</strain>
    </source>
</reference>
<organism evidence="1 2">
    <name type="scientific">Rhododendron molle</name>
    <name type="common">Chinese azalea</name>
    <name type="synonym">Azalea mollis</name>
    <dbReference type="NCBI Taxonomy" id="49168"/>
    <lineage>
        <taxon>Eukaryota</taxon>
        <taxon>Viridiplantae</taxon>
        <taxon>Streptophyta</taxon>
        <taxon>Embryophyta</taxon>
        <taxon>Tracheophyta</taxon>
        <taxon>Spermatophyta</taxon>
        <taxon>Magnoliopsida</taxon>
        <taxon>eudicotyledons</taxon>
        <taxon>Gunneridae</taxon>
        <taxon>Pentapetalae</taxon>
        <taxon>asterids</taxon>
        <taxon>Ericales</taxon>
        <taxon>Ericaceae</taxon>
        <taxon>Ericoideae</taxon>
        <taxon>Rhodoreae</taxon>
        <taxon>Rhododendron</taxon>
    </lineage>
</organism>
<name>A0ACC0PYP1_RHOML</name>
<keyword evidence="2" id="KW-1185">Reference proteome</keyword>
<evidence type="ECO:0000313" key="2">
    <source>
        <dbReference type="Proteomes" id="UP001062846"/>
    </source>
</evidence>
<dbReference type="Proteomes" id="UP001062846">
    <property type="component" value="Chromosome 2"/>
</dbReference>
<proteinExistence type="predicted"/>
<evidence type="ECO:0000313" key="1">
    <source>
        <dbReference type="EMBL" id="KAI8569893.1"/>
    </source>
</evidence>